<accession>A0A498LCS8</accession>
<organism evidence="1 2">
    <name type="scientific">Labeo rohita</name>
    <name type="common">Indian major carp</name>
    <name type="synonym">Cyprinus rohita</name>
    <dbReference type="NCBI Taxonomy" id="84645"/>
    <lineage>
        <taxon>Eukaryota</taxon>
        <taxon>Metazoa</taxon>
        <taxon>Chordata</taxon>
        <taxon>Craniata</taxon>
        <taxon>Vertebrata</taxon>
        <taxon>Euteleostomi</taxon>
        <taxon>Actinopterygii</taxon>
        <taxon>Neopterygii</taxon>
        <taxon>Teleostei</taxon>
        <taxon>Ostariophysi</taxon>
        <taxon>Cypriniformes</taxon>
        <taxon>Cyprinidae</taxon>
        <taxon>Labeoninae</taxon>
        <taxon>Labeonini</taxon>
        <taxon>Labeo</taxon>
    </lineage>
</organism>
<evidence type="ECO:0000313" key="1">
    <source>
        <dbReference type="EMBL" id="RXN04314.1"/>
    </source>
</evidence>
<dbReference type="AlphaFoldDB" id="A0A498LCS8"/>
<reference evidence="1 2" key="1">
    <citation type="submission" date="2018-03" db="EMBL/GenBank/DDBJ databases">
        <title>Draft genome sequence of Rohu Carp (Labeo rohita).</title>
        <authorList>
            <person name="Das P."/>
            <person name="Kushwaha B."/>
            <person name="Joshi C.G."/>
            <person name="Kumar D."/>
            <person name="Nagpure N.S."/>
            <person name="Sahoo L."/>
            <person name="Das S.P."/>
            <person name="Bit A."/>
            <person name="Patnaik S."/>
            <person name="Meher P.K."/>
            <person name="Jayasankar P."/>
            <person name="Koringa P.G."/>
            <person name="Patel N.V."/>
            <person name="Hinsu A.T."/>
            <person name="Kumar R."/>
            <person name="Pandey M."/>
            <person name="Agarwal S."/>
            <person name="Srivastava S."/>
            <person name="Singh M."/>
            <person name="Iquebal M.A."/>
            <person name="Jaiswal S."/>
            <person name="Angadi U.B."/>
            <person name="Kumar N."/>
            <person name="Raza M."/>
            <person name="Shah T.M."/>
            <person name="Rai A."/>
            <person name="Jena J.K."/>
        </authorList>
    </citation>
    <scope>NUCLEOTIDE SEQUENCE [LARGE SCALE GENOMIC DNA]</scope>
    <source>
        <strain evidence="1">DASCIFA01</strain>
        <tissue evidence="1">Testis</tissue>
    </source>
</reference>
<proteinExistence type="predicted"/>
<dbReference type="Proteomes" id="UP000290572">
    <property type="component" value="Unassembled WGS sequence"/>
</dbReference>
<evidence type="ECO:0000313" key="2">
    <source>
        <dbReference type="Proteomes" id="UP000290572"/>
    </source>
</evidence>
<keyword evidence="2" id="KW-1185">Reference proteome</keyword>
<protein>
    <submittedName>
        <fullName evidence="1">Vegetative cell wall gp1-like isoform X4</fullName>
    </submittedName>
</protein>
<name>A0A498LCS8_LABRO</name>
<comment type="caution">
    <text evidence="1">The sequence shown here is derived from an EMBL/GenBank/DDBJ whole genome shotgun (WGS) entry which is preliminary data.</text>
</comment>
<gene>
    <name evidence="1" type="ORF">ROHU_034092</name>
</gene>
<dbReference type="EMBL" id="QBIY01013451">
    <property type="protein sequence ID" value="RXN04314.1"/>
    <property type="molecule type" value="Genomic_DNA"/>
</dbReference>
<sequence>MMAEDALWGLRQGGRRLERYVEEFLELANQLSWHHVSLGSNFEVVFPGPVQSSFISFVSYDSVDPVQPSSALSSRVASSALYSRAPSSAHSS</sequence>